<dbReference type="EMBL" id="CP104003">
    <property type="protein sequence ID" value="UWM55894.1"/>
    <property type="molecule type" value="Genomic_DNA"/>
</dbReference>
<organism evidence="1 2">
    <name type="scientific">Salinirubellus salinus</name>
    <dbReference type="NCBI Taxonomy" id="1364945"/>
    <lineage>
        <taxon>Archaea</taxon>
        <taxon>Methanobacteriati</taxon>
        <taxon>Methanobacteriota</taxon>
        <taxon>Stenosarchaea group</taxon>
        <taxon>Halobacteria</taxon>
        <taxon>Halobacteriales</taxon>
        <taxon>Natronomonadaceae</taxon>
        <taxon>Salinirubellus</taxon>
    </lineage>
</organism>
<evidence type="ECO:0000313" key="2">
    <source>
        <dbReference type="Proteomes" id="UP001057580"/>
    </source>
</evidence>
<sequence length="150" mass="16749">MDSIRYVETIGMTDEEAMTRLEETPSGVLALAKSDRAYAIPISHTVQAGRLYLRLTDEGDSEKLEFLEQTSEATFVCYGEEGNASWSVVVRGDLEEVGTDKTGENPFEPIRVFGDDVSELTVRVFAFRDPALTARRTVGEQPWEVVLPRD</sequence>
<name>A0A9E7UCJ5_9EURY</name>
<dbReference type="GeneID" id="74942019"/>
<dbReference type="SUPFAM" id="SSF50475">
    <property type="entry name" value="FMN-binding split barrel"/>
    <property type="match status" value="1"/>
</dbReference>
<dbReference type="Gene3D" id="2.30.110.10">
    <property type="entry name" value="Electron Transport, Fmn-binding Protein, Chain A"/>
    <property type="match status" value="1"/>
</dbReference>
<gene>
    <name evidence="1" type="ORF">N0B31_06315</name>
</gene>
<dbReference type="AlphaFoldDB" id="A0A9E7UCJ5"/>
<protein>
    <submittedName>
        <fullName evidence="1">Pyridoxamine 5'-phosphate oxidase family protein</fullName>
    </submittedName>
</protein>
<dbReference type="KEGG" id="ssai:N0B31_06315"/>
<proteinExistence type="predicted"/>
<dbReference type="Proteomes" id="UP001057580">
    <property type="component" value="Chromosome"/>
</dbReference>
<evidence type="ECO:0000313" key="1">
    <source>
        <dbReference type="EMBL" id="UWM55894.1"/>
    </source>
</evidence>
<keyword evidence="2" id="KW-1185">Reference proteome</keyword>
<dbReference type="InterPro" id="IPR024747">
    <property type="entry name" value="Pyridox_Oxase-rel"/>
</dbReference>
<dbReference type="Pfam" id="PF12900">
    <property type="entry name" value="Pyridox_ox_2"/>
    <property type="match status" value="1"/>
</dbReference>
<reference evidence="1" key="1">
    <citation type="submission" date="2022-09" db="EMBL/GenBank/DDBJ databases">
        <title>Diverse halophilic archaea isolated from saline environments.</title>
        <authorList>
            <person name="Cui H.-L."/>
        </authorList>
    </citation>
    <scope>NUCLEOTIDE SEQUENCE</scope>
    <source>
        <strain evidence="1">ZS-35-S2</strain>
    </source>
</reference>
<dbReference type="InterPro" id="IPR012349">
    <property type="entry name" value="Split_barrel_FMN-bd"/>
</dbReference>
<dbReference type="RefSeq" id="WP_260595005.1">
    <property type="nucleotide sequence ID" value="NZ_CP104003.1"/>
</dbReference>
<accession>A0A9E7UCJ5</accession>